<protein>
    <recommendedName>
        <fullName evidence="4">Lipocalin-like domain-containing protein</fullName>
    </recommendedName>
</protein>
<dbReference type="KEGG" id="pfer:IRI77_05110"/>
<sequence length="156" mass="17269">MNRRLWTLALAAALTAPAAFSADKPNLTGTWVLNIKKSEFGPSPGPDKFERKIVHHDPELKMTTVQSFQSQERTNDVVYVTDGAEHTVKSGQGEAQITATWKGKNLEVKSVRNVQGNEIVAVETWTLGEDGKTLSTVSHIKAPMGELDLKFFFEKQ</sequence>
<feature type="chain" id="PRO_5032783458" description="Lipocalin-like domain-containing protein" evidence="1">
    <location>
        <begin position="22"/>
        <end position="156"/>
    </location>
</feature>
<name>A0A7S7NTB2_PALFE</name>
<dbReference type="AlphaFoldDB" id="A0A7S7NTB2"/>
<dbReference type="EMBL" id="CP063849">
    <property type="protein sequence ID" value="QOY89338.1"/>
    <property type="molecule type" value="Genomic_DNA"/>
</dbReference>
<dbReference type="RefSeq" id="WP_194451000.1">
    <property type="nucleotide sequence ID" value="NZ_CP063849.1"/>
</dbReference>
<evidence type="ECO:0000313" key="3">
    <source>
        <dbReference type="Proteomes" id="UP000593892"/>
    </source>
</evidence>
<feature type="signal peptide" evidence="1">
    <location>
        <begin position="1"/>
        <end position="21"/>
    </location>
</feature>
<accession>A0A7S7NTB2</accession>
<dbReference type="Proteomes" id="UP000593892">
    <property type="component" value="Chromosome"/>
</dbReference>
<keyword evidence="3" id="KW-1185">Reference proteome</keyword>
<evidence type="ECO:0000313" key="2">
    <source>
        <dbReference type="EMBL" id="QOY89338.1"/>
    </source>
</evidence>
<proteinExistence type="predicted"/>
<reference evidence="2 3" key="1">
    <citation type="submission" date="2020-10" db="EMBL/GenBank/DDBJ databases">
        <title>Complete genome sequence of Paludibaculum fermentans P105T, a facultatively anaerobic acidobacterium capable of dissimilatory Fe(III) reduction.</title>
        <authorList>
            <person name="Dedysh S.N."/>
            <person name="Beletsky A.V."/>
            <person name="Kulichevskaya I.S."/>
            <person name="Mardanov A.V."/>
            <person name="Ravin N.V."/>
        </authorList>
    </citation>
    <scope>NUCLEOTIDE SEQUENCE [LARGE SCALE GENOMIC DNA]</scope>
    <source>
        <strain evidence="2 3">P105</strain>
    </source>
</reference>
<evidence type="ECO:0008006" key="4">
    <source>
        <dbReference type="Google" id="ProtNLM"/>
    </source>
</evidence>
<evidence type="ECO:0000256" key="1">
    <source>
        <dbReference type="SAM" id="SignalP"/>
    </source>
</evidence>
<keyword evidence="1" id="KW-0732">Signal</keyword>
<gene>
    <name evidence="2" type="ORF">IRI77_05110</name>
</gene>
<organism evidence="2 3">
    <name type="scientific">Paludibaculum fermentans</name>
    <dbReference type="NCBI Taxonomy" id="1473598"/>
    <lineage>
        <taxon>Bacteria</taxon>
        <taxon>Pseudomonadati</taxon>
        <taxon>Acidobacteriota</taxon>
        <taxon>Terriglobia</taxon>
        <taxon>Bryobacterales</taxon>
        <taxon>Bryobacteraceae</taxon>
        <taxon>Paludibaculum</taxon>
    </lineage>
</organism>